<protein>
    <submittedName>
        <fullName evidence="1">Uncharacterized protein</fullName>
    </submittedName>
</protein>
<reference evidence="1 2" key="1">
    <citation type="journal article" date="2023" name="Hortic Res">
        <title>Pangenome of water caltrop reveals structural variations and asymmetric subgenome divergence after allopolyploidization.</title>
        <authorList>
            <person name="Zhang X."/>
            <person name="Chen Y."/>
            <person name="Wang L."/>
            <person name="Yuan Y."/>
            <person name="Fang M."/>
            <person name="Shi L."/>
            <person name="Lu R."/>
            <person name="Comes H.P."/>
            <person name="Ma Y."/>
            <person name="Chen Y."/>
            <person name="Huang G."/>
            <person name="Zhou Y."/>
            <person name="Zheng Z."/>
            <person name="Qiu Y."/>
        </authorList>
    </citation>
    <scope>NUCLEOTIDE SEQUENCE [LARGE SCALE GENOMIC DNA]</scope>
    <source>
        <tissue evidence="1">Roots</tissue>
    </source>
</reference>
<evidence type="ECO:0000313" key="1">
    <source>
        <dbReference type="EMBL" id="KAK4780157.1"/>
    </source>
</evidence>
<comment type="caution">
    <text evidence="1">The sequence shown here is derived from an EMBL/GenBank/DDBJ whole genome shotgun (WGS) entry which is preliminary data.</text>
</comment>
<dbReference type="AlphaFoldDB" id="A0AAN7LH52"/>
<keyword evidence="2" id="KW-1185">Reference proteome</keyword>
<proteinExistence type="predicted"/>
<gene>
    <name evidence="1" type="ORF">SAY87_016263</name>
</gene>
<accession>A0AAN7LH52</accession>
<dbReference type="EMBL" id="JAXIOK010000001">
    <property type="protein sequence ID" value="KAK4780157.1"/>
    <property type="molecule type" value="Genomic_DNA"/>
</dbReference>
<name>A0AAN7LH52_9MYRT</name>
<dbReference type="Proteomes" id="UP001345219">
    <property type="component" value="Chromosome 13"/>
</dbReference>
<evidence type="ECO:0000313" key="2">
    <source>
        <dbReference type="Proteomes" id="UP001345219"/>
    </source>
</evidence>
<sequence length="141" mass="15434">MERTEESHRISLSLPKGKAWLLTGPTTYSSPIASGWRMLFTKLAVFGPVNHPPGLAPTMFRRREAGHSLIPDNRLHASAVGSRTSSFSDHLHSSPAENLLRPEKLRLSAPGISSSLPLALSVTNRNLHDCGLLPYFAILSR</sequence>
<organism evidence="1 2">
    <name type="scientific">Trapa incisa</name>
    <dbReference type="NCBI Taxonomy" id="236973"/>
    <lineage>
        <taxon>Eukaryota</taxon>
        <taxon>Viridiplantae</taxon>
        <taxon>Streptophyta</taxon>
        <taxon>Embryophyta</taxon>
        <taxon>Tracheophyta</taxon>
        <taxon>Spermatophyta</taxon>
        <taxon>Magnoliopsida</taxon>
        <taxon>eudicotyledons</taxon>
        <taxon>Gunneridae</taxon>
        <taxon>Pentapetalae</taxon>
        <taxon>rosids</taxon>
        <taxon>malvids</taxon>
        <taxon>Myrtales</taxon>
        <taxon>Lythraceae</taxon>
        <taxon>Trapa</taxon>
    </lineage>
</organism>